<sequence>MPFPIKIYFSNDAISLIGFPGEIFMQIVEMMILPLTISSVISALAQTRPSVAGRMGLLTVAYYMTTTFLSTFTGILLVSCIHPGDPQLIHELGEGTLDDTALSPLDTFLDQIRNMFPENIVQATFQQVQTNYVPVKPPRVPPSKPLFNSTNTTTAKIPLKPILEYTNEVNVLGLLVFCTGFGVILSVLGDQARLMINFFIVLDAVIMRWISALMWCYPIGILSLVCKNIVDIDDLTATAQVTVICGLMIHSLLTLPLLYYIITRHSPFDFMTGMDGTALYEAVAVIFIAQLHNVKLTALEILTISITTTVASIGSGSVPAGEKFKIIYLIFIYFEGLDVLTLVLTTVCDGFGCGIISHLTKERLLESDTNDLIKYNNTIRDEENITPLTPIEIGRKTRLQKQNQLTPIALRPLPAQQNATTSQLNTTTNKHSQ</sequence>
<proteinExistence type="predicted"/>
<dbReference type="Proteomes" id="UP001497535">
    <property type="component" value="Unassembled WGS sequence"/>
</dbReference>
<reference evidence="1" key="1">
    <citation type="submission" date="2023-11" db="EMBL/GenBank/DDBJ databases">
        <authorList>
            <person name="Poullet M."/>
        </authorList>
    </citation>
    <scope>NUCLEOTIDE SEQUENCE</scope>
    <source>
        <strain evidence="1">E1834</strain>
    </source>
</reference>
<dbReference type="EMBL" id="CAVMJV010000020">
    <property type="protein sequence ID" value="CAK5066914.1"/>
    <property type="molecule type" value="Genomic_DNA"/>
</dbReference>
<protein>
    <submittedName>
        <fullName evidence="1">Uncharacterized protein</fullName>
    </submittedName>
</protein>
<keyword evidence="2" id="KW-1185">Reference proteome</keyword>
<organism evidence="1 2">
    <name type="scientific">Meloidogyne enterolobii</name>
    <name type="common">Root-knot nematode worm</name>
    <name type="synonym">Meloidogyne mayaguensis</name>
    <dbReference type="NCBI Taxonomy" id="390850"/>
    <lineage>
        <taxon>Eukaryota</taxon>
        <taxon>Metazoa</taxon>
        <taxon>Ecdysozoa</taxon>
        <taxon>Nematoda</taxon>
        <taxon>Chromadorea</taxon>
        <taxon>Rhabditida</taxon>
        <taxon>Tylenchina</taxon>
        <taxon>Tylenchomorpha</taxon>
        <taxon>Tylenchoidea</taxon>
        <taxon>Meloidogynidae</taxon>
        <taxon>Meloidogyninae</taxon>
        <taxon>Meloidogyne</taxon>
    </lineage>
</organism>
<comment type="caution">
    <text evidence="1">The sequence shown here is derived from an EMBL/GenBank/DDBJ whole genome shotgun (WGS) entry which is preliminary data.</text>
</comment>
<accession>A0ACB0YWV3</accession>
<evidence type="ECO:0000313" key="2">
    <source>
        <dbReference type="Proteomes" id="UP001497535"/>
    </source>
</evidence>
<name>A0ACB0YWV3_MELEN</name>
<evidence type="ECO:0000313" key="1">
    <source>
        <dbReference type="EMBL" id="CAK5066914.1"/>
    </source>
</evidence>
<gene>
    <name evidence="1" type="ORF">MENTE1834_LOCUS17694</name>
</gene>